<name>A0A6I4ID14_9SPHI</name>
<reference evidence="2 3" key="1">
    <citation type="submission" date="2019-12" db="EMBL/GenBank/DDBJ databases">
        <title>Mucilaginibacter sp. HME9299 genome sequencing and assembly.</title>
        <authorList>
            <person name="Kang H."/>
            <person name="Kim H."/>
            <person name="Joh K."/>
        </authorList>
    </citation>
    <scope>NUCLEOTIDE SEQUENCE [LARGE SCALE GENOMIC DNA]</scope>
    <source>
        <strain evidence="2 3">HME9299</strain>
    </source>
</reference>
<protein>
    <recommendedName>
        <fullName evidence="4">DUF4197 family protein</fullName>
    </recommendedName>
</protein>
<feature type="chain" id="PRO_5026085883" description="DUF4197 family protein" evidence="1">
    <location>
        <begin position="25"/>
        <end position="244"/>
    </location>
</feature>
<dbReference type="Pfam" id="PF20388">
    <property type="entry name" value="DUF6683"/>
    <property type="match status" value="1"/>
</dbReference>
<keyword evidence="3" id="KW-1185">Reference proteome</keyword>
<dbReference type="OrthoDB" id="881807at2"/>
<evidence type="ECO:0000313" key="3">
    <source>
        <dbReference type="Proteomes" id="UP000434850"/>
    </source>
</evidence>
<organism evidence="2 3">
    <name type="scientific">Mucilaginibacter aquatilis</name>
    <dbReference type="NCBI Taxonomy" id="1517760"/>
    <lineage>
        <taxon>Bacteria</taxon>
        <taxon>Pseudomonadati</taxon>
        <taxon>Bacteroidota</taxon>
        <taxon>Sphingobacteriia</taxon>
        <taxon>Sphingobacteriales</taxon>
        <taxon>Sphingobacteriaceae</taxon>
        <taxon>Mucilaginibacter</taxon>
    </lineage>
</organism>
<evidence type="ECO:0000256" key="1">
    <source>
        <dbReference type="SAM" id="SignalP"/>
    </source>
</evidence>
<dbReference type="AlphaFoldDB" id="A0A6I4ID14"/>
<feature type="signal peptide" evidence="1">
    <location>
        <begin position="1"/>
        <end position="24"/>
    </location>
</feature>
<dbReference type="InterPro" id="IPR046505">
    <property type="entry name" value="DUF6683"/>
</dbReference>
<accession>A0A6I4ID14</accession>
<evidence type="ECO:0008006" key="4">
    <source>
        <dbReference type="Google" id="ProtNLM"/>
    </source>
</evidence>
<dbReference type="RefSeq" id="WP_157542047.1">
    <property type="nucleotide sequence ID" value="NZ_WQLA01000004.1"/>
</dbReference>
<sequence length="244" mass="26283">MARKLFLINCIFAYLLLSNSTAKAQQSVDLIMDNFTSSVISQTNTLLANSAIESSMRNARKGKSAKALATKVNFNYTPNKALQQKVVQQLGDNLKARNAAAGQAFFNALGPGKADYNQLFAQMVQQSGLPANNAATALAAYLEVGYVVVNNVQNTTSITAEVDKALQRQTTALLSQNKRLTTPTAISRLGEELKLQAVVLYLGWQSALQGGQSAQFSSGIDQQFKSMGLDLTKVKLTSKGLVKK</sequence>
<proteinExistence type="predicted"/>
<gene>
    <name evidence="2" type="ORF">GO816_11330</name>
</gene>
<comment type="caution">
    <text evidence="2">The sequence shown here is derived from an EMBL/GenBank/DDBJ whole genome shotgun (WGS) entry which is preliminary data.</text>
</comment>
<evidence type="ECO:0000313" key="2">
    <source>
        <dbReference type="EMBL" id="MVN91718.1"/>
    </source>
</evidence>
<dbReference type="EMBL" id="WQLA01000004">
    <property type="protein sequence ID" value="MVN91718.1"/>
    <property type="molecule type" value="Genomic_DNA"/>
</dbReference>
<keyword evidence="1" id="KW-0732">Signal</keyword>
<dbReference type="Proteomes" id="UP000434850">
    <property type="component" value="Unassembled WGS sequence"/>
</dbReference>